<dbReference type="GO" id="GO:0030246">
    <property type="term" value="F:carbohydrate binding"/>
    <property type="evidence" value="ECO:0007669"/>
    <property type="project" value="InterPro"/>
</dbReference>
<dbReference type="Pfam" id="PF06452">
    <property type="entry name" value="CBM9_1"/>
    <property type="match status" value="1"/>
</dbReference>
<reference evidence="2" key="1">
    <citation type="submission" date="2023-07" db="EMBL/GenBank/DDBJ databases">
        <title>Genomic Encyclopedia of Type Strains, Phase IV (KMG-IV): sequencing the most valuable type-strain genomes for metagenomic binning, comparative biology and taxonomic classification.</title>
        <authorList>
            <person name="Goeker M."/>
        </authorList>
    </citation>
    <scope>NUCLEOTIDE SEQUENCE</scope>
    <source>
        <strain evidence="2">DSM 24202</strain>
    </source>
</reference>
<dbReference type="Proteomes" id="UP001238163">
    <property type="component" value="Unassembled WGS sequence"/>
</dbReference>
<comment type="caution">
    <text evidence="2">The sequence shown here is derived from an EMBL/GenBank/DDBJ whole genome shotgun (WGS) entry which is preliminary data.</text>
</comment>
<evidence type="ECO:0000313" key="3">
    <source>
        <dbReference type="Proteomes" id="UP001238163"/>
    </source>
</evidence>
<dbReference type="AlphaFoldDB" id="A0AAE3VIV0"/>
<accession>A0AAE3VIV0</accession>
<evidence type="ECO:0000313" key="2">
    <source>
        <dbReference type="EMBL" id="MDQ0291215.1"/>
    </source>
</evidence>
<dbReference type="InterPro" id="IPR017853">
    <property type="entry name" value="GH"/>
</dbReference>
<proteinExistence type="predicted"/>
<dbReference type="EMBL" id="JAUSVL010000001">
    <property type="protein sequence ID" value="MDQ0291215.1"/>
    <property type="molecule type" value="Genomic_DNA"/>
</dbReference>
<gene>
    <name evidence="2" type="ORF">J3R75_003322</name>
</gene>
<dbReference type="SUPFAM" id="SSF49344">
    <property type="entry name" value="CBD9-like"/>
    <property type="match status" value="1"/>
</dbReference>
<organism evidence="2 3">
    <name type="scientific">Oligosphaera ethanolica</name>
    <dbReference type="NCBI Taxonomy" id="760260"/>
    <lineage>
        <taxon>Bacteria</taxon>
        <taxon>Pseudomonadati</taxon>
        <taxon>Lentisphaerota</taxon>
        <taxon>Oligosphaeria</taxon>
        <taxon>Oligosphaerales</taxon>
        <taxon>Oligosphaeraceae</taxon>
        <taxon>Oligosphaera</taxon>
    </lineage>
</organism>
<name>A0AAE3VIV0_9BACT</name>
<keyword evidence="3" id="KW-1185">Reference proteome</keyword>
<dbReference type="RefSeq" id="WP_307263679.1">
    <property type="nucleotide sequence ID" value="NZ_JAUSVL010000001.1"/>
</dbReference>
<evidence type="ECO:0000259" key="1">
    <source>
        <dbReference type="Pfam" id="PF06452"/>
    </source>
</evidence>
<dbReference type="Gene3D" id="3.20.20.80">
    <property type="entry name" value="Glycosidases"/>
    <property type="match status" value="1"/>
</dbReference>
<dbReference type="SUPFAM" id="SSF51445">
    <property type="entry name" value="(Trans)glycosidases"/>
    <property type="match status" value="1"/>
</dbReference>
<sequence>MSGHSDGGGSLGVGGGMRFAGLAATCVRAWVASWLIAWLLLVAGVASAAECLVNGDFEDLARGWAYSHWSGLPSPGQVVGDDVYGGGHAYCLHNADCGKTNYLLRSFTYTPGESYRIQLAMKGEGLAEKGAFVRVLCFGRDAEGKEKVLPFAMYPGGRNNLIQAGGIFPWQLFAAEVLPEHFPAGTTRAHLYIYHAPNNQGRLWIDEVSVRDSRPEPLNVRALRPAPPLGERPTAAVAVGAAASAAMPEEPANIWPGDASFETGSEHLRLPRDNSVPAWHGDYSLLFAAGEKSVQTKYLFQLLRPGRHYRVSFYVRGDRAGECVFSSWNQSYSMIIHQRFNVDSEWRRVSFAFPVSKTMTSPTVGIAKDSDQTLWIDAMQISEGEELPEFTMPGVLSVGMDDIGDAAGFLAPAAEPLRGTLRLRNNAGEAQSVRIEAQLSSQDGKDQSLLTRDITLPAGALHEEALAVMSACERGYYVVRLRATSPSGTAAYDLPFVVMDEPLPPRADSYFGLHPGPVAYGRRIGASWLRHFRDWRWLKESDGHYALAELLGRSARDYGMSELECLGVCSPPPKYRLKDSDPPGLADPVEQERFVREFVLAAKDSACVELINEPDLSVVNLYQKGREFAVERYCEMLERIVPLIRQQRPEMKVLAAGVSGVDFTRGFHFLDGVLARAGQHIDVLAVHPYADARYISVDGADIGPEQNGVYEKTMRLREIIASHGGQQPIWYGEIGWGLSVEEDYLSAAAMRHASYCARLMLLGMSAGVERVMYFLTDSCIERQRYYYGLWRAGRPLPVAAVYAATAQVLDGAKGERLIANSDLHCFTYRHRDGRLFAALWTSLPNGFAAEIGLPPGSVELRDMFNRPLDCPAGDRVKLTLSGQPQYVFCGAELSAEVFHAALRDMRYDCPPLSFAWQLQRSDCLAVLVSNLRQQALSGRCRLDGAEFAEPVRELTLGPGETVLLTFASPASLNQRALTMTAQTTLGDLAGNYRAEIMACPRTAAGAQLLADAGLPAMAGRLPSLSTRDYLLPNDPGNGWAGPQDLSLEGAVAYDDERLYLLLNVRDDIHFQQQKPGKLWSQDAVQVGIDSLANALPYVHGYGQDDYEFGFGLTPAGPAAEVTQLYEVGRLADVQAAITTCVERRDDITCYRIAIPWTALKLVPRTGMIFAMNITANDNDGHGQRFCMGLTPGIVEAKNPYVFMKFALE</sequence>
<dbReference type="Gene3D" id="2.60.40.1190">
    <property type="match status" value="1"/>
</dbReference>
<feature type="domain" description="Carbohydrate-binding" evidence="1">
    <location>
        <begin position="1041"/>
        <end position="1184"/>
    </location>
</feature>
<dbReference type="GO" id="GO:0004553">
    <property type="term" value="F:hydrolase activity, hydrolyzing O-glycosyl compounds"/>
    <property type="evidence" value="ECO:0007669"/>
    <property type="project" value="InterPro"/>
</dbReference>
<dbReference type="Gene3D" id="2.60.120.260">
    <property type="entry name" value="Galactose-binding domain-like"/>
    <property type="match status" value="2"/>
</dbReference>
<protein>
    <recommendedName>
        <fullName evidence="1">Carbohydrate-binding domain-containing protein</fullName>
    </recommendedName>
</protein>
<dbReference type="GO" id="GO:0016052">
    <property type="term" value="P:carbohydrate catabolic process"/>
    <property type="evidence" value="ECO:0007669"/>
    <property type="project" value="InterPro"/>
</dbReference>
<dbReference type="InterPro" id="IPR010502">
    <property type="entry name" value="Carb-bd_dom_fam9"/>
</dbReference>